<evidence type="ECO:0000256" key="4">
    <source>
        <dbReference type="SAM" id="MobiDB-lite"/>
    </source>
</evidence>
<feature type="compositionally biased region" description="Acidic residues" evidence="4">
    <location>
        <begin position="33"/>
        <end position="42"/>
    </location>
</feature>
<reference evidence="6" key="1">
    <citation type="submission" date="2021-08" db="EMBL/GenBank/DDBJ databases">
        <title>WGS assembly of Ceratopteris richardii.</title>
        <authorList>
            <person name="Marchant D.B."/>
            <person name="Chen G."/>
            <person name="Jenkins J."/>
            <person name="Shu S."/>
            <person name="Leebens-Mack J."/>
            <person name="Grimwood J."/>
            <person name="Schmutz J."/>
            <person name="Soltis P."/>
            <person name="Soltis D."/>
            <person name="Chen Z.-H."/>
        </authorList>
    </citation>
    <scope>NUCLEOTIDE SEQUENCE</scope>
    <source>
        <strain evidence="6">Whitten #5841</strain>
        <tissue evidence="6">Leaf</tissue>
    </source>
</reference>
<feature type="domain" description="Nuclear speckle splicing regulatory protein 1 N-terminal" evidence="5">
    <location>
        <begin position="59"/>
        <end position="174"/>
    </location>
</feature>
<evidence type="ECO:0000256" key="1">
    <source>
        <dbReference type="ARBA" id="ARBA00010126"/>
    </source>
</evidence>
<evidence type="ECO:0000313" key="6">
    <source>
        <dbReference type="EMBL" id="KAH7300033.1"/>
    </source>
</evidence>
<dbReference type="AlphaFoldDB" id="A0A8T2RX77"/>
<evidence type="ECO:0000256" key="3">
    <source>
        <dbReference type="SAM" id="Coils"/>
    </source>
</evidence>
<dbReference type="GO" id="GO:0000381">
    <property type="term" value="P:regulation of alternative mRNA splicing, via spliceosome"/>
    <property type="evidence" value="ECO:0007669"/>
    <property type="project" value="InterPro"/>
</dbReference>
<feature type="region of interest" description="Disordered" evidence="4">
    <location>
        <begin position="201"/>
        <end position="308"/>
    </location>
</feature>
<evidence type="ECO:0000256" key="2">
    <source>
        <dbReference type="ARBA" id="ARBA00023054"/>
    </source>
</evidence>
<comment type="caution">
    <text evidence="6">The sequence shown here is derived from an EMBL/GenBank/DDBJ whole genome shotgun (WGS) entry which is preliminary data.</text>
</comment>
<dbReference type="InterPro" id="IPR018612">
    <property type="entry name" value="NSRP1_N"/>
</dbReference>
<keyword evidence="7" id="KW-1185">Reference proteome</keyword>
<name>A0A8T2RX77_CERRI</name>
<dbReference type="EMBL" id="CM035429">
    <property type="protein sequence ID" value="KAH7300033.1"/>
    <property type="molecule type" value="Genomic_DNA"/>
</dbReference>
<dbReference type="Pfam" id="PF09745">
    <property type="entry name" value="NSRP1_N"/>
    <property type="match status" value="1"/>
</dbReference>
<evidence type="ECO:0000313" key="7">
    <source>
        <dbReference type="Proteomes" id="UP000825935"/>
    </source>
</evidence>
<dbReference type="OMA" id="ERNKEDH"/>
<dbReference type="PANTHER" id="PTHR30060:SF0">
    <property type="entry name" value="COILED-COIL PROTEIN (DUF2040)-RELATED"/>
    <property type="match status" value="1"/>
</dbReference>
<protein>
    <recommendedName>
        <fullName evidence="5">Nuclear speckle splicing regulatory protein 1 N-terminal domain-containing protein</fullName>
    </recommendedName>
</protein>
<feature type="compositionally biased region" description="Basic and acidic residues" evidence="4">
    <location>
        <begin position="225"/>
        <end position="236"/>
    </location>
</feature>
<keyword evidence="2 3" id="KW-0175">Coiled coil</keyword>
<sequence length="328" mass="37231">MNSGRKYGLQLRGPQTTNAAKKPLPPKKPVIFNEDDDEEDVEQAIARQAAKNRALKEVELQHKAALEQDKTVFSYDEVYDDLTAAKTDSRKKDVEQRKPKYISMLLDKAKARQQEQEIIYERKLLKERQLEDHLYGDKEKYVTSAYKKKLAEQAKWLEEERLRELREQAQEVTTKGDLSDFYHNLLSKNVAFGANNSAGKEVLGPIEQKPSEVEPQPSKTLGLGERSEHVKDEEHANPSMRFSDEASNSRLETEELSVGGQKIVINDGPQSSAEHHDLPKIEESKTGIPGTEHVPSECRLPVTDRKPSEDALAAAKERFLARKKMRTA</sequence>
<organism evidence="6 7">
    <name type="scientific">Ceratopteris richardii</name>
    <name type="common">Triangle waterfern</name>
    <dbReference type="NCBI Taxonomy" id="49495"/>
    <lineage>
        <taxon>Eukaryota</taxon>
        <taxon>Viridiplantae</taxon>
        <taxon>Streptophyta</taxon>
        <taxon>Embryophyta</taxon>
        <taxon>Tracheophyta</taxon>
        <taxon>Polypodiopsida</taxon>
        <taxon>Polypodiidae</taxon>
        <taxon>Polypodiales</taxon>
        <taxon>Pteridineae</taxon>
        <taxon>Pteridaceae</taxon>
        <taxon>Parkerioideae</taxon>
        <taxon>Ceratopteris</taxon>
    </lineage>
</organism>
<dbReference type="Proteomes" id="UP000825935">
    <property type="component" value="Chromosome 24"/>
</dbReference>
<dbReference type="OrthoDB" id="446635at2759"/>
<dbReference type="PANTHER" id="PTHR30060">
    <property type="entry name" value="INNER MEMBRANE PROTEIN"/>
    <property type="match status" value="1"/>
</dbReference>
<evidence type="ECO:0000259" key="5">
    <source>
        <dbReference type="Pfam" id="PF09745"/>
    </source>
</evidence>
<gene>
    <name evidence="6" type="ORF">KP509_24G041700</name>
</gene>
<feature type="region of interest" description="Disordered" evidence="4">
    <location>
        <begin position="1"/>
        <end position="42"/>
    </location>
</feature>
<proteinExistence type="inferred from homology"/>
<feature type="coiled-coil region" evidence="3">
    <location>
        <begin position="147"/>
        <end position="175"/>
    </location>
</feature>
<comment type="similarity">
    <text evidence="1">Belongs to the NSRP1 family.</text>
</comment>
<feature type="compositionally biased region" description="Basic and acidic residues" evidence="4">
    <location>
        <begin position="273"/>
        <end position="285"/>
    </location>
</feature>
<accession>A0A8T2RX77</accession>